<proteinExistence type="predicted"/>
<dbReference type="Pfam" id="PF12073">
    <property type="entry name" value="DUF3553"/>
    <property type="match status" value="1"/>
</dbReference>
<dbReference type="EMBL" id="JARCJK010000001">
    <property type="protein sequence ID" value="MDE4164719.1"/>
    <property type="molecule type" value="Genomic_DNA"/>
</dbReference>
<sequence length="60" mass="6605">MTDLNAILSPGMYVKHPEHPEWGLGQVQSNAAGKITVNFRDQGKLVFDGRQVALVPVFEP</sequence>
<evidence type="ECO:0000313" key="1">
    <source>
        <dbReference type="EMBL" id="MDE4164719.1"/>
    </source>
</evidence>
<reference evidence="1 2" key="1">
    <citation type="submission" date="2023-02" db="EMBL/GenBank/DDBJ databases">
        <title>Population genomics of bacteria associated with diatom.</title>
        <authorList>
            <person name="Xie J."/>
            <person name="Wang H."/>
        </authorList>
    </citation>
    <scope>NUCLEOTIDE SEQUENCE [LARGE SCALE GENOMIC DNA]</scope>
    <source>
        <strain evidence="1 2">PT47_8</strain>
    </source>
</reference>
<accession>A0AAW6KQS4</accession>
<dbReference type="AlphaFoldDB" id="A0AAW6KQS4"/>
<dbReference type="RefSeq" id="WP_065270303.1">
    <property type="nucleotide sequence ID" value="NZ_CP015124.1"/>
</dbReference>
<gene>
    <name evidence="1" type="ORF">PXK24_03385</name>
</gene>
<name>A0AAW6KQS4_9RHOB</name>
<dbReference type="InterPro" id="IPR021938">
    <property type="entry name" value="DUF3553"/>
</dbReference>
<protein>
    <submittedName>
        <fullName evidence="1">DUF3553 domain-containing protein</fullName>
    </submittedName>
</protein>
<evidence type="ECO:0000313" key="2">
    <source>
        <dbReference type="Proteomes" id="UP001218364"/>
    </source>
</evidence>
<organism evidence="1 2">
    <name type="scientific">Phaeobacter gallaeciensis</name>
    <dbReference type="NCBI Taxonomy" id="60890"/>
    <lineage>
        <taxon>Bacteria</taxon>
        <taxon>Pseudomonadati</taxon>
        <taxon>Pseudomonadota</taxon>
        <taxon>Alphaproteobacteria</taxon>
        <taxon>Rhodobacterales</taxon>
        <taxon>Roseobacteraceae</taxon>
        <taxon>Phaeobacter</taxon>
    </lineage>
</organism>
<dbReference type="Proteomes" id="UP001218364">
    <property type="component" value="Unassembled WGS sequence"/>
</dbReference>
<comment type="caution">
    <text evidence="1">The sequence shown here is derived from an EMBL/GenBank/DDBJ whole genome shotgun (WGS) entry which is preliminary data.</text>
</comment>